<sequence>MKIVACEGKTVKPTGAASDAGRDGRGGPEGSNSPEHCSSGGGLGRSGVGDPDDAEKSYQSADELTD</sequence>
<dbReference type="Proteomes" id="UP000784294">
    <property type="component" value="Unassembled WGS sequence"/>
</dbReference>
<dbReference type="EMBL" id="CAAALY010031830">
    <property type="protein sequence ID" value="VEL17266.1"/>
    <property type="molecule type" value="Genomic_DNA"/>
</dbReference>
<comment type="caution">
    <text evidence="2">The sequence shown here is derived from an EMBL/GenBank/DDBJ whole genome shotgun (WGS) entry which is preliminary data.</text>
</comment>
<reference evidence="2" key="1">
    <citation type="submission" date="2018-11" db="EMBL/GenBank/DDBJ databases">
        <authorList>
            <consortium name="Pathogen Informatics"/>
        </authorList>
    </citation>
    <scope>NUCLEOTIDE SEQUENCE</scope>
</reference>
<protein>
    <submittedName>
        <fullName evidence="2">Uncharacterized protein</fullName>
    </submittedName>
</protein>
<dbReference type="AlphaFoldDB" id="A0A3S5CL35"/>
<accession>A0A3S5CL35</accession>
<organism evidence="2 3">
    <name type="scientific">Protopolystoma xenopodis</name>
    <dbReference type="NCBI Taxonomy" id="117903"/>
    <lineage>
        <taxon>Eukaryota</taxon>
        <taxon>Metazoa</taxon>
        <taxon>Spiralia</taxon>
        <taxon>Lophotrochozoa</taxon>
        <taxon>Platyhelminthes</taxon>
        <taxon>Monogenea</taxon>
        <taxon>Polyopisthocotylea</taxon>
        <taxon>Polystomatidea</taxon>
        <taxon>Polystomatidae</taxon>
        <taxon>Protopolystoma</taxon>
    </lineage>
</organism>
<evidence type="ECO:0000256" key="1">
    <source>
        <dbReference type="SAM" id="MobiDB-lite"/>
    </source>
</evidence>
<evidence type="ECO:0000313" key="2">
    <source>
        <dbReference type="EMBL" id="VEL17266.1"/>
    </source>
</evidence>
<proteinExistence type="predicted"/>
<name>A0A3S5CL35_9PLAT</name>
<feature type="region of interest" description="Disordered" evidence="1">
    <location>
        <begin position="1"/>
        <end position="66"/>
    </location>
</feature>
<gene>
    <name evidence="2" type="ORF">PXEA_LOCUS10706</name>
</gene>
<evidence type="ECO:0000313" key="3">
    <source>
        <dbReference type="Proteomes" id="UP000784294"/>
    </source>
</evidence>
<keyword evidence="3" id="KW-1185">Reference proteome</keyword>
<feature type="compositionally biased region" description="Polar residues" evidence="1">
    <location>
        <begin position="57"/>
        <end position="66"/>
    </location>
</feature>